<keyword evidence="7" id="KW-1185">Reference proteome</keyword>
<keyword evidence="3" id="KW-0408">Iron</keyword>
<dbReference type="GO" id="GO:0046872">
    <property type="term" value="F:metal ion binding"/>
    <property type="evidence" value="ECO:0007669"/>
    <property type="project" value="UniProtKB-KW"/>
</dbReference>
<dbReference type="AlphaFoldDB" id="D3PAZ9"/>
<reference evidence="6 7" key="1">
    <citation type="journal article" date="2010" name="DNA Res.">
        <title>Bacterial lifestyle in a deep-sea hydrothermal vent chimney revealed by the genome sequence of the thermophilic bacterium Deferribacter desulfuricans SSM1.</title>
        <authorList>
            <person name="Takaki Y."/>
            <person name="Shimamura S."/>
            <person name="Nakagawa S."/>
            <person name="Fukuhara Y."/>
            <person name="Horikawa H."/>
            <person name="Ankai A."/>
            <person name="Harada T."/>
            <person name="Hosoyama A."/>
            <person name="Oguchi A."/>
            <person name="Fukui S."/>
            <person name="Fujita N."/>
            <person name="Takami H."/>
            <person name="Takai K."/>
        </authorList>
    </citation>
    <scope>NUCLEOTIDE SEQUENCE [LARGE SCALE GENOMIC DNA]</scope>
    <source>
        <strain evidence="7">DSM 14783 / JCM 11476 / NBRC 101012 / SSM1</strain>
    </source>
</reference>
<dbReference type="eggNOG" id="COG2768">
    <property type="taxonomic scope" value="Bacteria"/>
</dbReference>
<evidence type="ECO:0000256" key="2">
    <source>
        <dbReference type="ARBA" id="ARBA00022723"/>
    </source>
</evidence>
<evidence type="ECO:0000256" key="3">
    <source>
        <dbReference type="ARBA" id="ARBA00023004"/>
    </source>
</evidence>
<feature type="domain" description="4Fe-4S ferredoxin-type" evidence="5">
    <location>
        <begin position="185"/>
        <end position="214"/>
    </location>
</feature>
<dbReference type="KEGG" id="ddf:DEFDS_0264"/>
<dbReference type="InterPro" id="IPR007160">
    <property type="entry name" value="DUF362"/>
</dbReference>
<dbReference type="GO" id="GO:0051539">
    <property type="term" value="F:4 iron, 4 sulfur cluster binding"/>
    <property type="evidence" value="ECO:0007669"/>
    <property type="project" value="UniProtKB-KW"/>
</dbReference>
<evidence type="ECO:0000256" key="4">
    <source>
        <dbReference type="ARBA" id="ARBA00023014"/>
    </source>
</evidence>
<dbReference type="PROSITE" id="PS00198">
    <property type="entry name" value="4FE4S_FER_1"/>
    <property type="match status" value="1"/>
</dbReference>
<keyword evidence="2" id="KW-0479">Metal-binding</keyword>
<dbReference type="Proteomes" id="UP000001520">
    <property type="component" value="Chromosome"/>
</dbReference>
<dbReference type="PANTHER" id="PTHR24960:SF83">
    <property type="entry name" value="4FE-4S FERREDOXIN-TYPE DOMAIN-CONTAINING PROTEIN"/>
    <property type="match status" value="1"/>
</dbReference>
<accession>D3PAZ9</accession>
<evidence type="ECO:0000313" key="7">
    <source>
        <dbReference type="Proteomes" id="UP000001520"/>
    </source>
</evidence>
<dbReference type="EMBL" id="AP011529">
    <property type="protein sequence ID" value="BAI79772.1"/>
    <property type="molecule type" value="Genomic_DNA"/>
</dbReference>
<dbReference type="HOGENOM" id="CLU_046240_0_0_0"/>
<keyword evidence="4" id="KW-0411">Iron-sulfur</keyword>
<feature type="domain" description="4Fe-4S ferredoxin-type" evidence="5">
    <location>
        <begin position="218"/>
        <end position="241"/>
    </location>
</feature>
<dbReference type="InterPro" id="IPR017900">
    <property type="entry name" value="4Fe4S_Fe_S_CS"/>
</dbReference>
<evidence type="ECO:0000256" key="1">
    <source>
        <dbReference type="ARBA" id="ARBA00022485"/>
    </source>
</evidence>
<gene>
    <name evidence="6" type="ordered locus">DEFDS_0264</name>
</gene>
<name>D3PAZ9_DEFDS</name>
<dbReference type="Pfam" id="PF12838">
    <property type="entry name" value="Fer4_7"/>
    <property type="match status" value="1"/>
</dbReference>
<organism evidence="6 7">
    <name type="scientific">Deferribacter desulfuricans (strain DSM 14783 / JCM 11476 / NBRC 101012 / SSM1)</name>
    <dbReference type="NCBI Taxonomy" id="639282"/>
    <lineage>
        <taxon>Bacteria</taxon>
        <taxon>Pseudomonadati</taxon>
        <taxon>Deferribacterota</taxon>
        <taxon>Deferribacteres</taxon>
        <taxon>Deferribacterales</taxon>
        <taxon>Deferribacteraceae</taxon>
        <taxon>Deferribacter</taxon>
    </lineage>
</organism>
<dbReference type="STRING" id="639282.DEFDS_0264"/>
<dbReference type="Pfam" id="PF04015">
    <property type="entry name" value="DUF362"/>
    <property type="match status" value="1"/>
</dbReference>
<evidence type="ECO:0000259" key="5">
    <source>
        <dbReference type="PROSITE" id="PS51379"/>
    </source>
</evidence>
<dbReference type="InterPro" id="IPR050157">
    <property type="entry name" value="PSI_iron-sulfur_center"/>
</dbReference>
<dbReference type="PANTHER" id="PTHR24960">
    <property type="entry name" value="PHOTOSYSTEM I IRON-SULFUR CENTER-RELATED"/>
    <property type="match status" value="1"/>
</dbReference>
<evidence type="ECO:0000313" key="6">
    <source>
        <dbReference type="EMBL" id="BAI79772.1"/>
    </source>
</evidence>
<sequence length="353" mass="38748">MAVVYYASLDNKKLNSPLNKLKKLFKRLQPENIFEKGSLIAVKTHFGELGNTAFIRPIFLRPVIEILKNIKVKPFLTDTNTLYVGMRTNSVDHLHNAFLNGFNYSTLQVPVIIADGLRGENSISINIDGELLNEVKLASDIVHSDGMVCVSHFKGHEVSGFGGAIKNLSMGCASREGKLAMHSVTRPSVHTEKCTACGLCKDACASDAITISKYAEITEKCTGCARCIAVCPQGAIGINWDETAENTSLKMAEYAYGVSNALKGKILYINIAKEISPACDCYPGNDRPVCEDIGFFASTDPVAIDKACYDMVIKRLGYDPFNKIYDYIDPLIQLKHAEKLGLGCLDYELKVVK</sequence>
<proteinExistence type="predicted"/>
<keyword evidence="1" id="KW-0004">4Fe-4S</keyword>
<dbReference type="PROSITE" id="PS51379">
    <property type="entry name" value="4FE4S_FER_2"/>
    <property type="match status" value="2"/>
</dbReference>
<dbReference type="InterPro" id="IPR017896">
    <property type="entry name" value="4Fe4S_Fe-S-bd"/>
</dbReference>
<dbReference type="SUPFAM" id="SSF54862">
    <property type="entry name" value="4Fe-4S ferredoxins"/>
    <property type="match status" value="1"/>
</dbReference>
<protein>
    <submittedName>
        <fullName evidence="6">4Fe-4S ferredoxin</fullName>
    </submittedName>
</protein>
<dbReference type="RefSeq" id="WP_013007020.1">
    <property type="nucleotide sequence ID" value="NC_013939.1"/>
</dbReference>
<dbReference type="Gene3D" id="3.30.70.20">
    <property type="match status" value="2"/>
</dbReference>